<gene>
    <name evidence="1" type="ORF">SAY87_016170</name>
</gene>
<accession>A0AAN7QU72</accession>
<evidence type="ECO:0000313" key="2">
    <source>
        <dbReference type="Proteomes" id="UP001345219"/>
    </source>
</evidence>
<protein>
    <submittedName>
        <fullName evidence="1">Uncharacterized protein</fullName>
    </submittedName>
</protein>
<dbReference type="Proteomes" id="UP001345219">
    <property type="component" value="Chromosome 13"/>
</dbReference>
<sequence>MYVFDRMTPFWAQICEKLTAKCCLEHAASVAKTFLMSGLRGGRDQGAPTRACWDPANARYGY</sequence>
<dbReference type="EMBL" id="JAXIOK010000001">
    <property type="protein sequence ID" value="KAK4780064.1"/>
    <property type="molecule type" value="Genomic_DNA"/>
</dbReference>
<reference evidence="1 2" key="1">
    <citation type="journal article" date="2023" name="Hortic Res">
        <title>Pangenome of water caltrop reveals structural variations and asymmetric subgenome divergence after allopolyploidization.</title>
        <authorList>
            <person name="Zhang X."/>
            <person name="Chen Y."/>
            <person name="Wang L."/>
            <person name="Yuan Y."/>
            <person name="Fang M."/>
            <person name="Shi L."/>
            <person name="Lu R."/>
            <person name="Comes H.P."/>
            <person name="Ma Y."/>
            <person name="Chen Y."/>
            <person name="Huang G."/>
            <person name="Zhou Y."/>
            <person name="Zheng Z."/>
            <person name="Qiu Y."/>
        </authorList>
    </citation>
    <scope>NUCLEOTIDE SEQUENCE [LARGE SCALE GENOMIC DNA]</scope>
    <source>
        <tissue evidence="1">Roots</tissue>
    </source>
</reference>
<dbReference type="AlphaFoldDB" id="A0AAN7QU72"/>
<proteinExistence type="predicted"/>
<keyword evidence="2" id="KW-1185">Reference proteome</keyword>
<organism evidence="1 2">
    <name type="scientific">Trapa incisa</name>
    <dbReference type="NCBI Taxonomy" id="236973"/>
    <lineage>
        <taxon>Eukaryota</taxon>
        <taxon>Viridiplantae</taxon>
        <taxon>Streptophyta</taxon>
        <taxon>Embryophyta</taxon>
        <taxon>Tracheophyta</taxon>
        <taxon>Spermatophyta</taxon>
        <taxon>Magnoliopsida</taxon>
        <taxon>eudicotyledons</taxon>
        <taxon>Gunneridae</taxon>
        <taxon>Pentapetalae</taxon>
        <taxon>rosids</taxon>
        <taxon>malvids</taxon>
        <taxon>Myrtales</taxon>
        <taxon>Lythraceae</taxon>
        <taxon>Trapa</taxon>
    </lineage>
</organism>
<evidence type="ECO:0000313" key="1">
    <source>
        <dbReference type="EMBL" id="KAK4780064.1"/>
    </source>
</evidence>
<name>A0AAN7QU72_9MYRT</name>
<comment type="caution">
    <text evidence="1">The sequence shown here is derived from an EMBL/GenBank/DDBJ whole genome shotgun (WGS) entry which is preliminary data.</text>
</comment>